<sequence length="338" mass="37656">MSRKLATIRRIDELNPIEGADKIEVATVGGWKVVCQKGLYTVGDVAVYCEIDSFIPTAIAPFLTRDGHYPKTYEGVEGERLRTIKLRGQISQGLLLPFDVLRNAVVSLGVDDDVSELLGIIKWDPPMPAQLAGVAKGNFPSQIPKTDQERCQNLKKEIRNSIGESFQVTEKLDGSSMTVYLIDGVFGVCSRNLDLKESEGNTFWKVARELDLETKMRSLPDNFAIQGELIGEGIQKNPYNIKGHEFMVYDMYDILVGAYLPPRQVFNTCEKFGLQHCPVLDDNCILTENDTVGRLLELAEGKSVLNSKMEREGLVFKSNLGGFSFKAISNKFLLKHGD</sequence>
<keyword evidence="2" id="KW-0436">Ligase</keyword>
<name>A0A6J5KXC1_9CAUD</name>
<dbReference type="EMBL" id="LR796186">
    <property type="protein sequence ID" value="CAB4125716.1"/>
    <property type="molecule type" value="Genomic_DNA"/>
</dbReference>
<evidence type="ECO:0000259" key="1">
    <source>
        <dbReference type="Pfam" id="PF09414"/>
    </source>
</evidence>
<reference evidence="2" key="1">
    <citation type="submission" date="2020-04" db="EMBL/GenBank/DDBJ databases">
        <authorList>
            <person name="Chiriac C."/>
            <person name="Salcher M."/>
            <person name="Ghai R."/>
            <person name="Kavagutti S V."/>
        </authorList>
    </citation>
    <scope>NUCLEOTIDE SEQUENCE</scope>
</reference>
<proteinExistence type="predicted"/>
<dbReference type="GO" id="GO:0016874">
    <property type="term" value="F:ligase activity"/>
    <property type="evidence" value="ECO:0007669"/>
    <property type="project" value="UniProtKB-KW"/>
</dbReference>
<dbReference type="Gene3D" id="3.30.470.30">
    <property type="entry name" value="DNA ligase/mRNA capping enzyme"/>
    <property type="match status" value="1"/>
</dbReference>
<evidence type="ECO:0000313" key="2">
    <source>
        <dbReference type="EMBL" id="CAB4125716.1"/>
    </source>
</evidence>
<organism evidence="2">
    <name type="scientific">uncultured Caudovirales phage</name>
    <dbReference type="NCBI Taxonomy" id="2100421"/>
    <lineage>
        <taxon>Viruses</taxon>
        <taxon>Duplodnaviria</taxon>
        <taxon>Heunggongvirae</taxon>
        <taxon>Uroviricota</taxon>
        <taxon>Caudoviricetes</taxon>
        <taxon>Peduoviridae</taxon>
        <taxon>Maltschvirus</taxon>
        <taxon>Maltschvirus maltsch</taxon>
    </lineage>
</organism>
<dbReference type="NCBIfam" id="TIGR02306">
    <property type="entry name" value="RNA_lig_DRB0094"/>
    <property type="match status" value="1"/>
</dbReference>
<dbReference type="InterPro" id="IPR021122">
    <property type="entry name" value="RNA_ligase_dom_REL/Rnl2"/>
</dbReference>
<protein>
    <submittedName>
        <fullName evidence="2">RNA_lig_DRB0094, RNA ligase</fullName>
    </submittedName>
</protein>
<dbReference type="Pfam" id="PF09414">
    <property type="entry name" value="RNA_ligase"/>
    <property type="match status" value="1"/>
</dbReference>
<dbReference type="InterPro" id="IPR012646">
    <property type="entry name" value="RNA_ligase_DRB0094"/>
</dbReference>
<feature type="domain" description="RNA ligase" evidence="1">
    <location>
        <begin position="165"/>
        <end position="327"/>
    </location>
</feature>
<accession>A0A6J5KXC1</accession>
<gene>
    <name evidence="2" type="ORF">UFOVP58_208</name>
</gene>
<dbReference type="SUPFAM" id="SSF56091">
    <property type="entry name" value="DNA ligase/mRNA capping enzyme, catalytic domain"/>
    <property type="match status" value="1"/>
</dbReference>
<dbReference type="Pfam" id="PF21189">
    <property type="entry name" value="PHA02142"/>
    <property type="match status" value="1"/>
</dbReference>